<feature type="region of interest" description="Disordered" evidence="1">
    <location>
        <begin position="1"/>
        <end position="32"/>
    </location>
</feature>
<dbReference type="OrthoDB" id="6626363at2759"/>
<sequence length="157" mass="17309">MHHNIQTPTISEELMEVEETSPSQPSSSCPTIASEKSVLLSEQSLSLATNFGSDLSYEPPIPVVKTPKINVLTAELIAVLDRTNVSSRNAMFIITAVLSSVGIKVEETTLSYRTIQRARMIVRKEIAVGLKNDFKSHDKYVIHWDGKLLQDIVGSKA</sequence>
<evidence type="ECO:0000313" key="3">
    <source>
        <dbReference type="Proteomes" id="UP000299102"/>
    </source>
</evidence>
<dbReference type="EMBL" id="BGZK01000594">
    <property type="protein sequence ID" value="GBP52031.1"/>
    <property type="molecule type" value="Genomic_DNA"/>
</dbReference>
<comment type="caution">
    <text evidence="2">The sequence shown here is derived from an EMBL/GenBank/DDBJ whole genome shotgun (WGS) entry which is preliminary data.</text>
</comment>
<organism evidence="2 3">
    <name type="scientific">Eumeta variegata</name>
    <name type="common">Bagworm moth</name>
    <name type="synonym">Eumeta japonica</name>
    <dbReference type="NCBI Taxonomy" id="151549"/>
    <lineage>
        <taxon>Eukaryota</taxon>
        <taxon>Metazoa</taxon>
        <taxon>Ecdysozoa</taxon>
        <taxon>Arthropoda</taxon>
        <taxon>Hexapoda</taxon>
        <taxon>Insecta</taxon>
        <taxon>Pterygota</taxon>
        <taxon>Neoptera</taxon>
        <taxon>Endopterygota</taxon>
        <taxon>Lepidoptera</taxon>
        <taxon>Glossata</taxon>
        <taxon>Ditrysia</taxon>
        <taxon>Tineoidea</taxon>
        <taxon>Psychidae</taxon>
        <taxon>Oiketicinae</taxon>
        <taxon>Eumeta</taxon>
    </lineage>
</organism>
<keyword evidence="3" id="KW-1185">Reference proteome</keyword>
<dbReference type="Proteomes" id="UP000299102">
    <property type="component" value="Unassembled WGS sequence"/>
</dbReference>
<accession>A0A4C1WL88</accession>
<gene>
    <name evidence="2" type="ORF">EVAR_97501_1</name>
</gene>
<feature type="compositionally biased region" description="Polar residues" evidence="1">
    <location>
        <begin position="1"/>
        <end position="10"/>
    </location>
</feature>
<proteinExistence type="predicted"/>
<feature type="compositionally biased region" description="Low complexity" evidence="1">
    <location>
        <begin position="21"/>
        <end position="30"/>
    </location>
</feature>
<name>A0A4C1WL88_EUMVA</name>
<reference evidence="2 3" key="1">
    <citation type="journal article" date="2019" name="Commun. Biol.">
        <title>The bagworm genome reveals a unique fibroin gene that provides high tensile strength.</title>
        <authorList>
            <person name="Kono N."/>
            <person name="Nakamura H."/>
            <person name="Ohtoshi R."/>
            <person name="Tomita M."/>
            <person name="Numata K."/>
            <person name="Arakawa K."/>
        </authorList>
    </citation>
    <scope>NUCLEOTIDE SEQUENCE [LARGE SCALE GENOMIC DNA]</scope>
</reference>
<evidence type="ECO:0000313" key="2">
    <source>
        <dbReference type="EMBL" id="GBP52031.1"/>
    </source>
</evidence>
<dbReference type="AlphaFoldDB" id="A0A4C1WL88"/>
<protein>
    <submittedName>
        <fullName evidence="2">Uncharacterized protein</fullName>
    </submittedName>
</protein>
<evidence type="ECO:0000256" key="1">
    <source>
        <dbReference type="SAM" id="MobiDB-lite"/>
    </source>
</evidence>